<dbReference type="EMBL" id="JACASE010000006">
    <property type="protein sequence ID" value="KAF6457227.1"/>
    <property type="molecule type" value="Genomic_DNA"/>
</dbReference>
<sequence length="181" mass="20252">MDRAGRMSGGRKDTEWGLSQQFCRISERVDVGTRDEFRFQLGSRHIWLLPPHTQGRTRAPTARQYEGPGGARRPQRRCKGPPGHWALFQALEVAPRSSSRVTILNTKTGHQDGPSPRPRYSSASRTVVSDFAAQSCAPLSHRLFQKLADTASVQELCGIRPSHQCREGSNPRLTVETRDSF</sequence>
<evidence type="ECO:0000313" key="2">
    <source>
        <dbReference type="EMBL" id="KAF6457227.1"/>
    </source>
</evidence>
<feature type="region of interest" description="Disordered" evidence="1">
    <location>
        <begin position="51"/>
        <end position="78"/>
    </location>
</feature>
<accession>A0A7J8GB72</accession>
<comment type="caution">
    <text evidence="2">The sequence shown here is derived from an EMBL/GenBank/DDBJ whole genome shotgun (WGS) entry which is preliminary data.</text>
</comment>
<keyword evidence="3" id="KW-1185">Reference proteome</keyword>
<protein>
    <submittedName>
        <fullName evidence="2">Uncharacterized protein</fullName>
    </submittedName>
</protein>
<reference evidence="2 3" key="1">
    <citation type="journal article" date="2020" name="Nature">
        <title>Six reference-quality genomes reveal evolution of bat adaptations.</title>
        <authorList>
            <person name="Jebb D."/>
            <person name="Huang Z."/>
            <person name="Pippel M."/>
            <person name="Hughes G.M."/>
            <person name="Lavrichenko K."/>
            <person name="Devanna P."/>
            <person name="Winkler S."/>
            <person name="Jermiin L.S."/>
            <person name="Skirmuntt E.C."/>
            <person name="Katzourakis A."/>
            <person name="Burkitt-Gray L."/>
            <person name="Ray D.A."/>
            <person name="Sullivan K.A.M."/>
            <person name="Roscito J.G."/>
            <person name="Kirilenko B.M."/>
            <person name="Davalos L.M."/>
            <person name="Corthals A.P."/>
            <person name="Power M.L."/>
            <person name="Jones G."/>
            <person name="Ransome R.D."/>
            <person name="Dechmann D.K.N."/>
            <person name="Locatelli A.G."/>
            <person name="Puechmaille S.J."/>
            <person name="Fedrigo O."/>
            <person name="Jarvis E.D."/>
            <person name="Hiller M."/>
            <person name="Vernes S.C."/>
            <person name="Myers E.W."/>
            <person name="Teeling E.C."/>
        </authorList>
    </citation>
    <scope>NUCLEOTIDE SEQUENCE [LARGE SCALE GENOMIC DNA]</scope>
    <source>
        <strain evidence="2">MRouAeg1</strain>
        <tissue evidence="2">Muscle</tissue>
    </source>
</reference>
<evidence type="ECO:0000256" key="1">
    <source>
        <dbReference type="SAM" id="MobiDB-lite"/>
    </source>
</evidence>
<name>A0A7J8GB72_ROUAE</name>
<organism evidence="2 3">
    <name type="scientific">Rousettus aegyptiacus</name>
    <name type="common">Egyptian fruit bat</name>
    <name type="synonym">Pteropus aegyptiacus</name>
    <dbReference type="NCBI Taxonomy" id="9407"/>
    <lineage>
        <taxon>Eukaryota</taxon>
        <taxon>Metazoa</taxon>
        <taxon>Chordata</taxon>
        <taxon>Craniata</taxon>
        <taxon>Vertebrata</taxon>
        <taxon>Euteleostomi</taxon>
        <taxon>Mammalia</taxon>
        <taxon>Eutheria</taxon>
        <taxon>Laurasiatheria</taxon>
        <taxon>Chiroptera</taxon>
        <taxon>Yinpterochiroptera</taxon>
        <taxon>Pteropodoidea</taxon>
        <taxon>Pteropodidae</taxon>
        <taxon>Rousettinae</taxon>
        <taxon>Rousettus</taxon>
    </lineage>
</organism>
<gene>
    <name evidence="2" type="ORF">HJG63_011748</name>
</gene>
<proteinExistence type="predicted"/>
<evidence type="ECO:0000313" key="3">
    <source>
        <dbReference type="Proteomes" id="UP000593571"/>
    </source>
</evidence>
<dbReference type="Proteomes" id="UP000593571">
    <property type="component" value="Unassembled WGS sequence"/>
</dbReference>
<dbReference type="AlphaFoldDB" id="A0A7J8GB72"/>